<protein>
    <submittedName>
        <fullName evidence="4">Uncharacterized protein</fullName>
    </submittedName>
</protein>
<dbReference type="GO" id="GO:0016757">
    <property type="term" value="F:glycosyltransferase activity"/>
    <property type="evidence" value="ECO:0007669"/>
    <property type="project" value="UniProtKB-KW"/>
</dbReference>
<evidence type="ECO:0000313" key="5">
    <source>
        <dbReference type="Proteomes" id="UP000006727"/>
    </source>
</evidence>
<proteinExistence type="predicted"/>
<reference evidence="4" key="3">
    <citation type="submission" date="2020-12" db="UniProtKB">
        <authorList>
            <consortium name="EnsemblPlants"/>
        </authorList>
    </citation>
    <scope>IDENTIFICATION</scope>
</reference>
<dbReference type="Gramene" id="Pp3c14_7340V3.1">
    <property type="protein sequence ID" value="Pp3c14_7340V3.1"/>
    <property type="gene ID" value="Pp3c14_7340"/>
</dbReference>
<dbReference type="GO" id="GO:0000139">
    <property type="term" value="C:Golgi membrane"/>
    <property type="evidence" value="ECO:0007669"/>
    <property type="project" value="UniProtKB-SubCell"/>
</dbReference>
<evidence type="ECO:0000256" key="3">
    <source>
        <dbReference type="ARBA" id="ARBA00022679"/>
    </source>
</evidence>
<organism evidence="4 5">
    <name type="scientific">Physcomitrium patens</name>
    <name type="common">Spreading-leaved earth moss</name>
    <name type="synonym">Physcomitrella patens</name>
    <dbReference type="NCBI Taxonomy" id="3218"/>
    <lineage>
        <taxon>Eukaryota</taxon>
        <taxon>Viridiplantae</taxon>
        <taxon>Streptophyta</taxon>
        <taxon>Embryophyta</taxon>
        <taxon>Bryophyta</taxon>
        <taxon>Bryophytina</taxon>
        <taxon>Bryopsida</taxon>
        <taxon>Funariidae</taxon>
        <taxon>Funariales</taxon>
        <taxon>Funariaceae</taxon>
        <taxon>Physcomitrium</taxon>
    </lineage>
</organism>
<evidence type="ECO:0000313" key="4">
    <source>
        <dbReference type="EnsemblPlants" id="Pp3c14_7340V3.1"/>
    </source>
</evidence>
<reference evidence="4 5" key="1">
    <citation type="journal article" date="2008" name="Science">
        <title>The Physcomitrella genome reveals evolutionary insights into the conquest of land by plants.</title>
        <authorList>
            <person name="Rensing S."/>
            <person name="Lang D."/>
            <person name="Zimmer A."/>
            <person name="Terry A."/>
            <person name="Salamov A."/>
            <person name="Shapiro H."/>
            <person name="Nishiyama T."/>
            <person name="Perroud P.-F."/>
            <person name="Lindquist E."/>
            <person name="Kamisugi Y."/>
            <person name="Tanahashi T."/>
            <person name="Sakakibara K."/>
            <person name="Fujita T."/>
            <person name="Oishi K."/>
            <person name="Shin-I T."/>
            <person name="Kuroki Y."/>
            <person name="Toyoda A."/>
            <person name="Suzuki Y."/>
            <person name="Hashimoto A."/>
            <person name="Yamaguchi K."/>
            <person name="Sugano A."/>
            <person name="Kohara Y."/>
            <person name="Fujiyama A."/>
            <person name="Anterola A."/>
            <person name="Aoki S."/>
            <person name="Ashton N."/>
            <person name="Barbazuk W.B."/>
            <person name="Barker E."/>
            <person name="Bennetzen J."/>
            <person name="Bezanilla M."/>
            <person name="Blankenship R."/>
            <person name="Cho S.H."/>
            <person name="Dutcher S."/>
            <person name="Estelle M."/>
            <person name="Fawcett J.A."/>
            <person name="Gundlach H."/>
            <person name="Hanada K."/>
            <person name="Heyl A."/>
            <person name="Hicks K.A."/>
            <person name="Hugh J."/>
            <person name="Lohr M."/>
            <person name="Mayer K."/>
            <person name="Melkozernov A."/>
            <person name="Murata T."/>
            <person name="Nelson D."/>
            <person name="Pils B."/>
            <person name="Prigge M."/>
            <person name="Reiss B."/>
            <person name="Renner T."/>
            <person name="Rombauts S."/>
            <person name="Rushton P."/>
            <person name="Sanderfoot A."/>
            <person name="Schween G."/>
            <person name="Shiu S.-H."/>
            <person name="Stueber K."/>
            <person name="Theodoulou F.L."/>
            <person name="Tu H."/>
            <person name="Van de Peer Y."/>
            <person name="Verrier P.J."/>
            <person name="Waters E."/>
            <person name="Wood A."/>
            <person name="Yang L."/>
            <person name="Cove D."/>
            <person name="Cuming A."/>
            <person name="Hasebe M."/>
            <person name="Lucas S."/>
            <person name="Mishler D.B."/>
            <person name="Reski R."/>
            <person name="Grigoriev I."/>
            <person name="Quatrano R.S."/>
            <person name="Boore J.L."/>
        </authorList>
    </citation>
    <scope>NUCLEOTIDE SEQUENCE [LARGE SCALE GENOMIC DNA]</scope>
    <source>
        <strain evidence="4 5">cv. Gransden 2004</strain>
    </source>
</reference>
<keyword evidence="3" id="KW-0808">Transferase</keyword>
<evidence type="ECO:0000256" key="2">
    <source>
        <dbReference type="ARBA" id="ARBA00022676"/>
    </source>
</evidence>
<keyword evidence="2" id="KW-0328">Glycosyltransferase</keyword>
<dbReference type="EMBL" id="ABEU02000014">
    <property type="status" value="NOT_ANNOTATED_CDS"/>
    <property type="molecule type" value="Genomic_DNA"/>
</dbReference>
<dbReference type="Proteomes" id="UP000006727">
    <property type="component" value="Chromosome 14"/>
</dbReference>
<sequence length="255" mass="28909">MRLSPRSILSTATSGGSLLRSIFDVTHLTFTCAKLMAKDHPGYGDEIWPFVTHFVECKPYKLGANVENDKCFKQMERAFNFPDNQVLEKYGFSHLALGVVTPSRDSESKIAEVMRLPQKPQRLIFSTIQAHTSDLRAVAGGDVGFHPDGPVGEGVFEEGISQPSWQWSRNDTHRIAEYNCRKHTLFNLRRGSVIVSLSLARRLKLIKLRRMIVPESIQNFNFSLYAALNALRQIRSLRDDFLHAQDGMLQGESRM</sequence>
<dbReference type="PANTHER" id="PTHR31311">
    <property type="entry name" value="XYLOGLUCAN 6-XYLOSYLTRANSFERASE 5-RELATED-RELATED"/>
    <property type="match status" value="1"/>
</dbReference>
<dbReference type="PANTHER" id="PTHR31311:SF44">
    <property type="entry name" value="GLYCOSYLTRANSFERASE 2-RELATED"/>
    <property type="match status" value="1"/>
</dbReference>
<dbReference type="AlphaFoldDB" id="A0A7I4AV02"/>
<reference evidence="4 5" key="2">
    <citation type="journal article" date="2018" name="Plant J.">
        <title>The Physcomitrella patens chromosome-scale assembly reveals moss genome structure and evolution.</title>
        <authorList>
            <person name="Lang D."/>
            <person name="Ullrich K.K."/>
            <person name="Murat F."/>
            <person name="Fuchs J."/>
            <person name="Jenkins J."/>
            <person name="Haas F.B."/>
            <person name="Piednoel M."/>
            <person name="Gundlach H."/>
            <person name="Van Bel M."/>
            <person name="Meyberg R."/>
            <person name="Vives C."/>
            <person name="Morata J."/>
            <person name="Symeonidi A."/>
            <person name="Hiss M."/>
            <person name="Muchero W."/>
            <person name="Kamisugi Y."/>
            <person name="Saleh O."/>
            <person name="Blanc G."/>
            <person name="Decker E.L."/>
            <person name="van Gessel N."/>
            <person name="Grimwood J."/>
            <person name="Hayes R.D."/>
            <person name="Graham S.W."/>
            <person name="Gunter L.E."/>
            <person name="McDaniel S.F."/>
            <person name="Hoernstein S.N.W."/>
            <person name="Larsson A."/>
            <person name="Li F.W."/>
            <person name="Perroud P.F."/>
            <person name="Phillips J."/>
            <person name="Ranjan P."/>
            <person name="Rokshar D.S."/>
            <person name="Rothfels C.J."/>
            <person name="Schneider L."/>
            <person name="Shu S."/>
            <person name="Stevenson D.W."/>
            <person name="Thummler F."/>
            <person name="Tillich M."/>
            <person name="Villarreal Aguilar J.C."/>
            <person name="Widiez T."/>
            <person name="Wong G.K."/>
            <person name="Wymore A."/>
            <person name="Zhang Y."/>
            <person name="Zimmer A.D."/>
            <person name="Quatrano R.S."/>
            <person name="Mayer K.F.X."/>
            <person name="Goodstein D."/>
            <person name="Casacuberta J.M."/>
            <person name="Vandepoele K."/>
            <person name="Reski R."/>
            <person name="Cuming A.C."/>
            <person name="Tuskan G.A."/>
            <person name="Maumus F."/>
            <person name="Salse J."/>
            <person name="Schmutz J."/>
            <person name="Rensing S.A."/>
        </authorList>
    </citation>
    <scope>NUCLEOTIDE SEQUENCE [LARGE SCALE GENOMIC DNA]</scope>
    <source>
        <strain evidence="4 5">cv. Gransden 2004</strain>
    </source>
</reference>
<dbReference type="InterPro" id="IPR008630">
    <property type="entry name" value="Glyco_trans_34"/>
</dbReference>
<keyword evidence="5" id="KW-1185">Reference proteome</keyword>
<dbReference type="EnsemblPlants" id="Pp3c14_7340V3.1">
    <property type="protein sequence ID" value="Pp3c14_7340V3.1"/>
    <property type="gene ID" value="Pp3c14_7340"/>
</dbReference>
<name>A0A7I4AV02_PHYPA</name>
<dbReference type="InParanoid" id="A0A7I4AV02"/>
<comment type="subcellular location">
    <subcellularLocation>
        <location evidence="1">Golgi apparatus membrane</location>
        <topology evidence="1">Single-pass type II membrane protein</topology>
    </subcellularLocation>
</comment>
<evidence type="ECO:0000256" key="1">
    <source>
        <dbReference type="ARBA" id="ARBA00004323"/>
    </source>
</evidence>
<accession>A0A7I4AV02</accession>